<feature type="region of interest" description="Disordered" evidence="6">
    <location>
        <begin position="310"/>
        <end position="334"/>
    </location>
</feature>
<evidence type="ECO:0000259" key="8">
    <source>
        <dbReference type="PROSITE" id="PS50945"/>
    </source>
</evidence>
<dbReference type="GO" id="GO:0048268">
    <property type="term" value="P:clathrin coat assembly"/>
    <property type="evidence" value="ECO:0007669"/>
    <property type="project" value="TreeGrafter"/>
</dbReference>
<dbReference type="SUPFAM" id="SSF48464">
    <property type="entry name" value="ENTH/VHS domain"/>
    <property type="match status" value="1"/>
</dbReference>
<dbReference type="PROSITE" id="PS50942">
    <property type="entry name" value="ENTH"/>
    <property type="match status" value="1"/>
</dbReference>
<dbReference type="PANTHER" id="PTHR10407">
    <property type="entry name" value="HUNTINGTIN INTERACTING PROTEIN 1"/>
    <property type="match status" value="1"/>
</dbReference>
<dbReference type="OrthoDB" id="8178130at2759"/>
<dbReference type="GO" id="GO:0030864">
    <property type="term" value="C:cortical actin cytoskeleton"/>
    <property type="evidence" value="ECO:0007669"/>
    <property type="project" value="TreeGrafter"/>
</dbReference>
<dbReference type="GO" id="GO:0080025">
    <property type="term" value="F:phosphatidylinositol-3,5-bisphosphate binding"/>
    <property type="evidence" value="ECO:0007669"/>
    <property type="project" value="TreeGrafter"/>
</dbReference>
<dbReference type="EMBL" id="OU895878">
    <property type="protein sequence ID" value="CAG9803827.1"/>
    <property type="molecule type" value="Genomic_DNA"/>
</dbReference>
<dbReference type="InterPro" id="IPR008942">
    <property type="entry name" value="ENTH_VHS"/>
</dbReference>
<dbReference type="InterPro" id="IPR030224">
    <property type="entry name" value="Sla2_fam"/>
</dbReference>
<dbReference type="Proteomes" id="UP001153620">
    <property type="component" value="Chromosome 2"/>
</dbReference>
<reference evidence="9" key="2">
    <citation type="submission" date="2022-10" db="EMBL/GenBank/DDBJ databases">
        <authorList>
            <consortium name="ENA_rothamsted_submissions"/>
            <consortium name="culmorum"/>
            <person name="King R."/>
        </authorList>
    </citation>
    <scope>NUCLEOTIDE SEQUENCE</scope>
</reference>
<dbReference type="GO" id="GO:0032051">
    <property type="term" value="F:clathrin light chain binding"/>
    <property type="evidence" value="ECO:0007669"/>
    <property type="project" value="TreeGrafter"/>
</dbReference>
<dbReference type="Gene3D" id="1.20.1410.10">
    <property type="entry name" value="I/LWEQ domain"/>
    <property type="match status" value="1"/>
</dbReference>
<dbReference type="CDD" id="cd17006">
    <property type="entry name" value="ANTH_N_HIP1_like"/>
    <property type="match status" value="1"/>
</dbReference>
<evidence type="ECO:0008006" key="11">
    <source>
        <dbReference type="Google" id="ProtNLM"/>
    </source>
</evidence>
<dbReference type="PANTHER" id="PTHR10407:SF15">
    <property type="entry name" value="HUNTINGTIN INTERACTING PROTEIN 1"/>
    <property type="match status" value="1"/>
</dbReference>
<dbReference type="GO" id="GO:0035615">
    <property type="term" value="F:clathrin adaptor activity"/>
    <property type="evidence" value="ECO:0007669"/>
    <property type="project" value="TreeGrafter"/>
</dbReference>
<dbReference type="InterPro" id="IPR011417">
    <property type="entry name" value="ANTH_dom"/>
</dbReference>
<dbReference type="GO" id="GO:0051015">
    <property type="term" value="F:actin filament binding"/>
    <property type="evidence" value="ECO:0007669"/>
    <property type="project" value="TreeGrafter"/>
</dbReference>
<dbReference type="AlphaFoldDB" id="A0A9N9RUY0"/>
<dbReference type="GO" id="GO:0006897">
    <property type="term" value="P:endocytosis"/>
    <property type="evidence" value="ECO:0007669"/>
    <property type="project" value="InterPro"/>
</dbReference>
<dbReference type="GO" id="GO:0043325">
    <property type="term" value="F:phosphatidylinositol-3,4-bisphosphate binding"/>
    <property type="evidence" value="ECO:0007669"/>
    <property type="project" value="TreeGrafter"/>
</dbReference>
<evidence type="ECO:0000256" key="6">
    <source>
        <dbReference type="SAM" id="MobiDB-lite"/>
    </source>
</evidence>
<reference evidence="9" key="1">
    <citation type="submission" date="2022-01" db="EMBL/GenBank/DDBJ databases">
        <authorList>
            <person name="King R."/>
        </authorList>
    </citation>
    <scope>NUCLEOTIDE SEQUENCE</scope>
</reference>
<evidence type="ECO:0000256" key="4">
    <source>
        <dbReference type="ARBA" id="ARBA00023203"/>
    </source>
</evidence>
<dbReference type="FunFam" id="1.25.40.90:FF:000012">
    <property type="entry name" value="Huntingtin interacting protein 1-related"/>
    <property type="match status" value="1"/>
</dbReference>
<sequence>MMTNSLSDKEYYALSLSIGKALNVHEAPVKSKHVRAAIIGTYHSNGGHAFWAIAIRQPLQDNRITAWKFCFVLHKILREGHHLVLNHSMRHRTMLHELGKLWGHLADGYGLCILQYSKLLINKLNFHDRNPKFPGNLVLRRGELEKIAANDINVYFQLAIEMFDYLDEIIALQATIFNSITTFAVSSMTSAGQCRLIPLIPCIQDSNQLYDFCVRLMFLLHAKLQEDLLVHHRERFRTIFRQLNSFYKQSGQLQYFINLITVPNLPKNPPNFLQQSDLGNYTAPRLKIIAEDTASESDNNSVVDNLVDTQAQETPRESPVRREPTPPPPAPTVNYERMIKDREDIIVQLQHENEHQKSVFKRTIHEREEREHRIQEQLSKVTSELAELQNEVVQIRLQNEELELKAETAPNLEQKVLLEEEKSKMTEEKFQKLKNMYTQIRDEHINLLRKHGETNKALQENQKNMSELSNQNEEVKSKLHELEMERSKITELQQKSISETTERVEGYEKRIASLEQENKNLLDQFQDVDSSKSAQIAELQIKLKEFEDKCETAFNNVVRLEEEKKVIEENYSQTSIKSDENYKELLNTMTNEKAELEATFKEKEQELILDFETRIAELQQENQNIQAQFQETDSNKDAQIEELQAKLKEAEEKCEDLSQNVAKLEDEKETIEEMYAQNIAKSEENFKEMQETMSNENEELKTKFKEKEQELLEEIERRTTELQTQFDGDLLQSKIKNDAALSALMKTVLKGFEELSLRSVQEGETPGTQTSSAYFIMLSDELQDLLTKLTIIYKSFSEDNNLNAEGFARSIISSGHLFTLIYDRGMAICNTLTNINSGEKIANEIKNYGTSMMELFKLLLNDSDPELVKINVEKLKEQVYLITNMVGDITSNKDEIDKLEDLVEKELNSMDRAVEEAAKKIAEMLTQSRASDNGIKLEVNEKILESCTNLMKCIQILVQKSRKVQNEIVASGKGSLSTKEFYKRNHQWTEGLISAGKSVAAGAKFLVDAANKAVTEQSNHMYDVIVAAQEIAACVAVLVVSSRVKAPRDSKNLSELKTASKDVTECVGAVVATSKNCSQQLEENQEFDFTQLSIHQAKTREMEIQVKVLELEQSLLMERRKLSSLRRQNYQSE</sequence>
<dbReference type="Gene3D" id="1.25.40.90">
    <property type="match status" value="1"/>
</dbReference>
<dbReference type="Pfam" id="PF07651">
    <property type="entry name" value="ANTH"/>
    <property type="match status" value="1"/>
</dbReference>
<evidence type="ECO:0000256" key="3">
    <source>
        <dbReference type="ARBA" id="ARBA00022490"/>
    </source>
</evidence>
<evidence type="ECO:0000313" key="9">
    <source>
        <dbReference type="EMBL" id="CAG9803827.1"/>
    </source>
</evidence>
<feature type="domain" description="I/LWEQ" evidence="8">
    <location>
        <begin position="891"/>
        <end position="1133"/>
    </location>
</feature>
<keyword evidence="4" id="KW-0009">Actin-binding</keyword>
<evidence type="ECO:0000256" key="1">
    <source>
        <dbReference type="ARBA" id="ARBA00004496"/>
    </source>
</evidence>
<keyword evidence="5" id="KW-0175">Coiled coil</keyword>
<dbReference type="GO" id="GO:0030136">
    <property type="term" value="C:clathrin-coated vesicle"/>
    <property type="evidence" value="ECO:0007669"/>
    <property type="project" value="TreeGrafter"/>
</dbReference>
<dbReference type="SMART" id="SM00307">
    <property type="entry name" value="ILWEQ"/>
    <property type="match status" value="1"/>
</dbReference>
<evidence type="ECO:0000256" key="5">
    <source>
        <dbReference type="SAM" id="Coils"/>
    </source>
</evidence>
<protein>
    <recommendedName>
        <fullName evidence="11">Huntingtin-interacting protein 1</fullName>
    </recommendedName>
</protein>
<dbReference type="SUPFAM" id="SSF109885">
    <property type="entry name" value="I/LWEQ domain"/>
    <property type="match status" value="1"/>
</dbReference>
<evidence type="ECO:0000259" key="7">
    <source>
        <dbReference type="PROSITE" id="PS50942"/>
    </source>
</evidence>
<keyword evidence="3" id="KW-0963">Cytoplasm</keyword>
<dbReference type="SMART" id="SM00273">
    <property type="entry name" value="ENTH"/>
    <property type="match status" value="1"/>
</dbReference>
<name>A0A9N9RUY0_9DIPT</name>
<evidence type="ECO:0000313" key="10">
    <source>
        <dbReference type="Proteomes" id="UP001153620"/>
    </source>
</evidence>
<dbReference type="InterPro" id="IPR002558">
    <property type="entry name" value="ILWEQ_dom"/>
</dbReference>
<comment type="similarity">
    <text evidence="2">Belongs to the SLA2 family.</text>
</comment>
<feature type="compositionally biased region" description="Basic and acidic residues" evidence="6">
    <location>
        <begin position="314"/>
        <end position="324"/>
    </location>
</feature>
<accession>A0A9N9RUY0</accession>
<organism evidence="9 10">
    <name type="scientific">Chironomus riparius</name>
    <dbReference type="NCBI Taxonomy" id="315576"/>
    <lineage>
        <taxon>Eukaryota</taxon>
        <taxon>Metazoa</taxon>
        <taxon>Ecdysozoa</taxon>
        <taxon>Arthropoda</taxon>
        <taxon>Hexapoda</taxon>
        <taxon>Insecta</taxon>
        <taxon>Pterygota</taxon>
        <taxon>Neoptera</taxon>
        <taxon>Endopterygota</taxon>
        <taxon>Diptera</taxon>
        <taxon>Nematocera</taxon>
        <taxon>Chironomoidea</taxon>
        <taxon>Chironomidae</taxon>
        <taxon>Chironominae</taxon>
        <taxon>Chironomus</taxon>
    </lineage>
</organism>
<dbReference type="InterPro" id="IPR013809">
    <property type="entry name" value="ENTH"/>
</dbReference>
<gene>
    <name evidence="9" type="ORF">CHIRRI_LOCUS6723</name>
</gene>
<feature type="coiled-coil region" evidence="5">
    <location>
        <begin position="896"/>
        <end position="927"/>
    </location>
</feature>
<evidence type="ECO:0000256" key="2">
    <source>
        <dbReference type="ARBA" id="ARBA00010135"/>
    </source>
</evidence>
<proteinExistence type="inferred from homology"/>
<dbReference type="Pfam" id="PF01608">
    <property type="entry name" value="I_LWEQ"/>
    <property type="match status" value="1"/>
</dbReference>
<dbReference type="FunFam" id="1.20.1410.10:FF:000006">
    <property type="entry name" value="Huntingtin interacting protein"/>
    <property type="match status" value="1"/>
</dbReference>
<dbReference type="GO" id="GO:0007015">
    <property type="term" value="P:actin filament organization"/>
    <property type="evidence" value="ECO:0007669"/>
    <property type="project" value="TreeGrafter"/>
</dbReference>
<feature type="coiled-coil region" evidence="5">
    <location>
        <begin position="458"/>
        <end position="725"/>
    </location>
</feature>
<feature type="domain" description="ENTH" evidence="7">
    <location>
        <begin position="6"/>
        <end position="134"/>
    </location>
</feature>
<comment type="subcellular location">
    <subcellularLocation>
        <location evidence="1">Cytoplasm</location>
    </subcellularLocation>
</comment>
<dbReference type="InterPro" id="IPR035964">
    <property type="entry name" value="I/LWEQ_dom_sf"/>
</dbReference>
<keyword evidence="10" id="KW-1185">Reference proteome</keyword>
<feature type="coiled-coil region" evidence="5">
    <location>
        <begin position="371"/>
        <end position="405"/>
    </location>
</feature>
<dbReference type="PROSITE" id="PS50945">
    <property type="entry name" value="I_LWEQ"/>
    <property type="match status" value="1"/>
</dbReference>